<evidence type="ECO:0000256" key="1">
    <source>
        <dbReference type="ARBA" id="ARBA00023002"/>
    </source>
</evidence>
<proteinExistence type="predicted"/>
<keyword evidence="1" id="KW-0560">Oxidoreductase</keyword>
<feature type="domain" description="FAD dependent oxidoreductase" evidence="2">
    <location>
        <begin position="2"/>
        <end position="326"/>
    </location>
</feature>
<dbReference type="Pfam" id="PF01266">
    <property type="entry name" value="DAO"/>
    <property type="match status" value="1"/>
</dbReference>
<dbReference type="InterPro" id="IPR036188">
    <property type="entry name" value="FAD/NAD-bd_sf"/>
</dbReference>
<keyword evidence="4" id="KW-1185">Reference proteome</keyword>
<evidence type="ECO:0000259" key="2">
    <source>
        <dbReference type="Pfam" id="PF01266"/>
    </source>
</evidence>
<gene>
    <name evidence="3" type="ORF">C9E81_12060</name>
</gene>
<name>A0A3M0MER6_9RHOB</name>
<dbReference type="AlphaFoldDB" id="A0A3M0MER6"/>
<evidence type="ECO:0000313" key="3">
    <source>
        <dbReference type="EMBL" id="RMC34824.1"/>
    </source>
</evidence>
<dbReference type="Gene3D" id="3.30.9.10">
    <property type="entry name" value="D-Amino Acid Oxidase, subunit A, domain 2"/>
    <property type="match status" value="1"/>
</dbReference>
<accession>A0A3M0MER6</accession>
<dbReference type="RefSeq" id="WP_122112601.1">
    <property type="nucleotide sequence ID" value="NZ_QOKZ01000004.1"/>
</dbReference>
<evidence type="ECO:0000313" key="4">
    <source>
        <dbReference type="Proteomes" id="UP000273516"/>
    </source>
</evidence>
<dbReference type="SUPFAM" id="SSF51905">
    <property type="entry name" value="FAD/NAD(P)-binding domain"/>
    <property type="match status" value="1"/>
</dbReference>
<organism evidence="3 4">
    <name type="scientific">Paracoccus alkanivorans</name>
    <dbReference type="NCBI Taxonomy" id="2116655"/>
    <lineage>
        <taxon>Bacteria</taxon>
        <taxon>Pseudomonadati</taxon>
        <taxon>Pseudomonadota</taxon>
        <taxon>Alphaproteobacteria</taxon>
        <taxon>Rhodobacterales</taxon>
        <taxon>Paracoccaceae</taxon>
        <taxon>Paracoccus</taxon>
    </lineage>
</organism>
<comment type="caution">
    <text evidence="3">The sequence shown here is derived from an EMBL/GenBank/DDBJ whole genome shotgun (WGS) entry which is preliminary data.</text>
</comment>
<dbReference type="InterPro" id="IPR006076">
    <property type="entry name" value="FAD-dep_OxRdtase"/>
</dbReference>
<dbReference type="GO" id="GO:0005737">
    <property type="term" value="C:cytoplasm"/>
    <property type="evidence" value="ECO:0007669"/>
    <property type="project" value="TreeGrafter"/>
</dbReference>
<dbReference type="Gene3D" id="3.50.50.60">
    <property type="entry name" value="FAD/NAD(P)-binding domain"/>
    <property type="match status" value="1"/>
</dbReference>
<dbReference type="SUPFAM" id="SSF54373">
    <property type="entry name" value="FAD-linked reductases, C-terminal domain"/>
    <property type="match status" value="1"/>
</dbReference>
<dbReference type="GO" id="GO:0016491">
    <property type="term" value="F:oxidoreductase activity"/>
    <property type="evidence" value="ECO:0007669"/>
    <property type="project" value="UniProtKB-KW"/>
</dbReference>
<dbReference type="OrthoDB" id="7818064at2"/>
<dbReference type="PANTHER" id="PTHR13847">
    <property type="entry name" value="SARCOSINE DEHYDROGENASE-RELATED"/>
    <property type="match status" value="1"/>
</dbReference>
<dbReference type="EMBL" id="QOKZ01000004">
    <property type="protein sequence ID" value="RMC34824.1"/>
    <property type="molecule type" value="Genomic_DNA"/>
</dbReference>
<protein>
    <submittedName>
        <fullName evidence="3">FAD-dependent oxidoreductase</fullName>
    </submittedName>
</protein>
<reference evidence="3 4" key="1">
    <citation type="submission" date="2018-07" db="EMBL/GenBank/DDBJ databases">
        <authorList>
            <person name="Zhang Y."/>
            <person name="Wang L."/>
            <person name="Ma S."/>
        </authorList>
    </citation>
    <scope>NUCLEOTIDE SEQUENCE [LARGE SCALE GENOMIC DNA]</scope>
    <source>
        <strain evidence="3 4">4-2</strain>
    </source>
</reference>
<dbReference type="Proteomes" id="UP000273516">
    <property type="component" value="Unassembled WGS sequence"/>
</dbReference>
<sequence length="341" mass="35617">MTVVGGGILGLSCAWELVRRGARLRVIEAEHIGAGSSGGHVGALAPHAPENWNGKKAFQLESLLMAADFWAGVEAVSGLPTGYGRVGRVQPVADAAEAERLQPRIAASARQWPAHMAMRLTDRPAAPLSPQSPLGLWLEDGLTARINPRAALTALAAAIRGRGGEIVEGRALHPHEVSGPVLWATGTPGLEALSQDLGHPVGKGVKGQSALLRFDAGVAAQLFAGGLHIVPHEDGTVAIGSTSENDFTDNRTDAQLDDIIARARGICPALAEAPVIDRWSGSRPRAKSRAPLLGPWPGREGHFVANGGFKIGFGMAPKIAVVMADLLLDGRDSIPGEFRLA</sequence>
<dbReference type="PANTHER" id="PTHR13847:SF289">
    <property type="entry name" value="GLYCINE OXIDASE"/>
    <property type="match status" value="1"/>
</dbReference>